<gene>
    <name evidence="1" type="ORF">AVEN_205543_1</name>
</gene>
<keyword evidence="2" id="KW-1185">Reference proteome</keyword>
<sequence length="149" mass="16919">MFPQAISPQNKELRLQVFKKVSVSKSIIVIQVESDNITLTELPPSCLGTRDINGSRCNNSSTEAGVLMAITDHGTIPPEGDTYYLWRTLEPPHKPSSNPRIIVNRVPLLCKVEPQYSFRFFKLVRKPPKRLKGLHPFVQKGYGSCERWL</sequence>
<evidence type="ECO:0000313" key="1">
    <source>
        <dbReference type="EMBL" id="GBM91556.1"/>
    </source>
</evidence>
<dbReference type="AlphaFoldDB" id="A0A4Y2JQY2"/>
<dbReference type="EMBL" id="BGPR01003715">
    <property type="protein sequence ID" value="GBM91556.1"/>
    <property type="molecule type" value="Genomic_DNA"/>
</dbReference>
<protein>
    <submittedName>
        <fullName evidence="1">Uncharacterized protein</fullName>
    </submittedName>
</protein>
<name>A0A4Y2JQY2_ARAVE</name>
<accession>A0A4Y2JQY2</accession>
<dbReference type="Proteomes" id="UP000499080">
    <property type="component" value="Unassembled WGS sequence"/>
</dbReference>
<evidence type="ECO:0000313" key="2">
    <source>
        <dbReference type="Proteomes" id="UP000499080"/>
    </source>
</evidence>
<proteinExistence type="predicted"/>
<reference evidence="1 2" key="1">
    <citation type="journal article" date="2019" name="Sci. Rep.">
        <title>Orb-weaving spider Araneus ventricosus genome elucidates the spidroin gene catalogue.</title>
        <authorList>
            <person name="Kono N."/>
            <person name="Nakamura H."/>
            <person name="Ohtoshi R."/>
            <person name="Moran D.A.P."/>
            <person name="Shinohara A."/>
            <person name="Yoshida Y."/>
            <person name="Fujiwara M."/>
            <person name="Mori M."/>
            <person name="Tomita M."/>
            <person name="Arakawa K."/>
        </authorList>
    </citation>
    <scope>NUCLEOTIDE SEQUENCE [LARGE SCALE GENOMIC DNA]</scope>
</reference>
<organism evidence="1 2">
    <name type="scientific">Araneus ventricosus</name>
    <name type="common">Orbweaver spider</name>
    <name type="synonym">Epeira ventricosa</name>
    <dbReference type="NCBI Taxonomy" id="182803"/>
    <lineage>
        <taxon>Eukaryota</taxon>
        <taxon>Metazoa</taxon>
        <taxon>Ecdysozoa</taxon>
        <taxon>Arthropoda</taxon>
        <taxon>Chelicerata</taxon>
        <taxon>Arachnida</taxon>
        <taxon>Araneae</taxon>
        <taxon>Araneomorphae</taxon>
        <taxon>Entelegynae</taxon>
        <taxon>Araneoidea</taxon>
        <taxon>Araneidae</taxon>
        <taxon>Araneus</taxon>
    </lineage>
</organism>
<comment type="caution">
    <text evidence="1">The sequence shown here is derived from an EMBL/GenBank/DDBJ whole genome shotgun (WGS) entry which is preliminary data.</text>
</comment>